<accession>Q2HFJ4</accession>
<dbReference type="PRINTS" id="PR01415">
    <property type="entry name" value="ANKYRIN"/>
</dbReference>
<dbReference type="GeneID" id="4388047"/>
<keyword evidence="2" id="KW-0677">Repeat</keyword>
<evidence type="ECO:0000313" key="8">
    <source>
        <dbReference type="Proteomes" id="UP000001056"/>
    </source>
</evidence>
<evidence type="ECO:0000256" key="1">
    <source>
        <dbReference type="ARBA" id="ARBA00007920"/>
    </source>
</evidence>
<dbReference type="Pfam" id="PF00023">
    <property type="entry name" value="Ank"/>
    <property type="match status" value="2"/>
</dbReference>
<dbReference type="Pfam" id="PF05057">
    <property type="entry name" value="DUF676"/>
    <property type="match status" value="1"/>
</dbReference>
<name>Q2HFJ4_CHAGB</name>
<dbReference type="PROSITE" id="PS50297">
    <property type="entry name" value="ANK_REP_REGION"/>
    <property type="match status" value="3"/>
</dbReference>
<dbReference type="Pfam" id="PF12796">
    <property type="entry name" value="Ank_2"/>
    <property type="match status" value="4"/>
</dbReference>
<dbReference type="SUPFAM" id="SSF57850">
    <property type="entry name" value="RING/U-box"/>
    <property type="match status" value="1"/>
</dbReference>
<dbReference type="InterPro" id="IPR007751">
    <property type="entry name" value="DUF676_lipase-like"/>
</dbReference>
<dbReference type="eggNOG" id="KOG4177">
    <property type="taxonomic scope" value="Eukaryota"/>
</dbReference>
<dbReference type="InParanoid" id="Q2HFJ4"/>
<dbReference type="InterPro" id="IPR029058">
    <property type="entry name" value="AB_hydrolase_fold"/>
</dbReference>
<dbReference type="PANTHER" id="PTHR24198">
    <property type="entry name" value="ANKYRIN REPEAT AND PROTEIN KINASE DOMAIN-CONTAINING PROTEIN"/>
    <property type="match status" value="1"/>
</dbReference>
<dbReference type="PROSITE" id="PS50088">
    <property type="entry name" value="ANK_REPEAT"/>
    <property type="match status" value="6"/>
</dbReference>
<feature type="repeat" description="ANK" evidence="4">
    <location>
        <begin position="1370"/>
        <end position="1402"/>
    </location>
</feature>
<evidence type="ECO:0000256" key="2">
    <source>
        <dbReference type="ARBA" id="ARBA00022737"/>
    </source>
</evidence>
<dbReference type="InterPro" id="IPR036770">
    <property type="entry name" value="Ankyrin_rpt-contain_sf"/>
</dbReference>
<dbReference type="EMBL" id="CH408029">
    <property type="protein sequence ID" value="EAQ92775.1"/>
    <property type="molecule type" value="Genomic_DNA"/>
</dbReference>
<evidence type="ECO:0000259" key="6">
    <source>
        <dbReference type="Pfam" id="PF05057"/>
    </source>
</evidence>
<dbReference type="Gene3D" id="3.40.50.1820">
    <property type="entry name" value="alpha/beta hydrolase"/>
    <property type="match status" value="1"/>
</dbReference>
<dbReference type="HOGENOM" id="CLU_001836_2_0_1"/>
<gene>
    <name evidence="7" type="ORF">CHGG_01010</name>
</gene>
<evidence type="ECO:0000256" key="4">
    <source>
        <dbReference type="PROSITE-ProRule" id="PRU00023"/>
    </source>
</evidence>
<feature type="repeat" description="ANK" evidence="4">
    <location>
        <begin position="1083"/>
        <end position="1115"/>
    </location>
</feature>
<dbReference type="Gene3D" id="1.25.40.20">
    <property type="entry name" value="Ankyrin repeat-containing domain"/>
    <property type="match status" value="2"/>
</dbReference>
<feature type="repeat" description="ANK" evidence="4">
    <location>
        <begin position="953"/>
        <end position="985"/>
    </location>
</feature>
<dbReference type="SMART" id="SM00248">
    <property type="entry name" value="ANK"/>
    <property type="match status" value="12"/>
</dbReference>
<dbReference type="OMA" id="WSRTPMH"/>
<dbReference type="RefSeq" id="XP_001220231.1">
    <property type="nucleotide sequence ID" value="XM_001220230.1"/>
</dbReference>
<feature type="repeat" description="ANK" evidence="4">
    <location>
        <begin position="1193"/>
        <end position="1225"/>
    </location>
</feature>
<feature type="region of interest" description="Disordered" evidence="5">
    <location>
        <begin position="1537"/>
        <end position="1591"/>
    </location>
</feature>
<dbReference type="InterPro" id="IPR002110">
    <property type="entry name" value="Ankyrin_rpt"/>
</dbReference>
<dbReference type="SUPFAM" id="SSF53474">
    <property type="entry name" value="alpha/beta-Hydrolases"/>
    <property type="match status" value="1"/>
</dbReference>
<dbReference type="Proteomes" id="UP000001056">
    <property type="component" value="Unassembled WGS sequence"/>
</dbReference>
<feature type="repeat" description="ANK" evidence="4">
    <location>
        <begin position="1125"/>
        <end position="1153"/>
    </location>
</feature>
<dbReference type="VEuPathDB" id="FungiDB:CHGG_01010"/>
<reference evidence="8" key="1">
    <citation type="journal article" date="2015" name="Genome Announc.">
        <title>Draft genome sequence of the cellulolytic fungus Chaetomium globosum.</title>
        <authorList>
            <person name="Cuomo C.A."/>
            <person name="Untereiner W.A."/>
            <person name="Ma L.-J."/>
            <person name="Grabherr M."/>
            <person name="Birren B.W."/>
        </authorList>
    </citation>
    <scope>NUCLEOTIDE SEQUENCE [LARGE SCALE GENOMIC DNA]</scope>
    <source>
        <strain evidence="8">ATCC 6205 / CBS 148.51 / DSM 1962 / NBRC 6347 / NRRL 1970</strain>
    </source>
</reference>
<feature type="domain" description="DUF676" evidence="6">
    <location>
        <begin position="52"/>
        <end position="176"/>
    </location>
</feature>
<organism evidence="7 8">
    <name type="scientific">Chaetomium globosum (strain ATCC 6205 / CBS 148.51 / DSM 1962 / NBRC 6347 / NRRL 1970)</name>
    <name type="common">Soil fungus</name>
    <dbReference type="NCBI Taxonomy" id="306901"/>
    <lineage>
        <taxon>Eukaryota</taxon>
        <taxon>Fungi</taxon>
        <taxon>Dikarya</taxon>
        <taxon>Ascomycota</taxon>
        <taxon>Pezizomycotina</taxon>
        <taxon>Sordariomycetes</taxon>
        <taxon>Sordariomycetidae</taxon>
        <taxon>Sordariales</taxon>
        <taxon>Chaetomiaceae</taxon>
        <taxon>Chaetomium</taxon>
    </lineage>
</organism>
<dbReference type="SUPFAM" id="SSF48403">
    <property type="entry name" value="Ankyrin repeat"/>
    <property type="match status" value="3"/>
</dbReference>
<comment type="similarity">
    <text evidence="1">Belongs to the putative lipase ROG1 family.</text>
</comment>
<evidence type="ECO:0000256" key="5">
    <source>
        <dbReference type="SAM" id="MobiDB-lite"/>
    </source>
</evidence>
<sequence>MSDNPDSSDGLPTADLTPAAAVDALEPKSEPGVKTRGLGLSTRKLTEYANSVIAVHGIHGDATAWGIDKSSLETTDDCWLPARFENARLMTFNYETNHEKGQYYTRLGVEEEATSLLRALQQHRQGVENRPIVFVTHDIGGLIVKAALASPRSHRGDFQALQREVNALITFGYPHVSARSATCDLTEEFVLLVNLRSELFPRSRVRRIAASLAETCVEVNGDFIHAGVVVRTRIISIASQHKDERKRVFGASTVCFGKSLEHDITSNEPHLDLIKIGTTGPGALKEAINADWKAPGLEEDQMNQWFKFSSGASPVFPLAHLDSQLPFAAQDPLDKLLASKSSQILHIQCDEAIAASISDALVTHIRNHKRDYVDVLHFRFDSTDLRFNNVGAWLRTLISTMAFYSMSNRNYCATLVADQLKALHAWGAKDLYSYLEDYLLFRGTATYIVILANFDECDDSSLAFLNQLRLTFSKTERKLRFVSGSENTTDIAFQLSMFFQRHPQYTTDNIKHQIKDVITVRYKDRPDLRTHITGWLSEQRGGLQNSGVREWLATLAAAEPTAEAVYRAILSSLPQRQHSWARIIFTWVLTTVRPLKIKEFLFLSDLATAMTHAEDGQSELSVGSFSGGKYGLSDLQQLRVFGGLVEERNGEIRLVNRSIRRWLLSELDQNTTPDDGKEAEGREWYACLGTEVQRHLSIVKFCLDFLTTFKSDAPLKALGYASQHWATHYKLARSLDKEAIESIHAEISIFFEDATAWGAWWQTYSELADRLHILDQVETRLQIAAHLGLDDFVESFKDGVILHSTSYRQAFVQAAEMGHLESLRLLLPPNGAQFEVGLHDVNIQKYAEAAARGGGECLREVIGRIPKEDLSDMEERPFLYNILGRAAWDGLDDVIRLIGDPGPYTDQSSDCTFLPRHSPLSLAVRRYHPAAVQAFLDVGVKADVSCCDYEGGRGVPAVNIAADYGSDEALALLLENGAVVNTGSDWTAIQGAADWGQHAIVKMLAAHSPYRDYITSGGFNDPVIRTAENGYLKTFEAAFVPGVDVNLTSTTGTLIYHAVFGENIEICRLLLSKGADANMSTALGRTPLGRAALDNLPEIAELLLNHGAEINKACTLPDIAGTVPPLYVAVEKRHKEMVALLLAHKADPNAQTSDGLSALCAAICSRLPSFLTMLTRSAWFFEFRPDLHNGNVDGDTPLHCVTESGPVEIARLLVNAGCALDALNKKGNSPLSKAVKRCNLAVVKYMLTKPSALRTLDLVGGDNSIPLHLACRGYNPSSPSSPSDSEAIIRHLVSKNAIVTLPAGRYGFALNAASSASSPGIIQLFLDKGADINGADPMGRRPVHMACYNSLDALRALNVPTEHFAIKDKLGRLPLHYAVLSGLEDLLEEVLSRSADAGVSVDEADNDGWTPLLWAARAMNLWCHQDRDPSALVMVRMLLEKGADADVRGEGLYENKNWSAKEIAIYHGADEAAELLASMETPATARASQSRRRGAIIAELYCDKIRGVYFQCTTCDHYKLCFKCYRAKDAVHPNHDFSDKGYDHDPDVEESDSETKPAINGSPTSEKLANEIGGGDDHDEAFDDEVVSDDEGDKVPFRYCYR</sequence>
<dbReference type="OrthoDB" id="4589604at2759"/>
<dbReference type="PANTHER" id="PTHR24198:SF165">
    <property type="entry name" value="ANKYRIN REPEAT-CONTAINING PROTEIN-RELATED"/>
    <property type="match status" value="1"/>
</dbReference>
<feature type="repeat" description="ANK" evidence="4">
    <location>
        <begin position="1407"/>
        <end position="1450"/>
    </location>
</feature>
<keyword evidence="8" id="KW-1185">Reference proteome</keyword>
<feature type="compositionally biased region" description="Acidic residues" evidence="5">
    <location>
        <begin position="1577"/>
        <end position="1591"/>
    </location>
</feature>
<proteinExistence type="inferred from homology"/>
<evidence type="ECO:0000313" key="7">
    <source>
        <dbReference type="EMBL" id="EAQ92775.1"/>
    </source>
</evidence>
<protein>
    <recommendedName>
        <fullName evidence="6">DUF676 domain-containing protein</fullName>
    </recommendedName>
</protein>
<keyword evidence="3 4" id="KW-0040">ANK repeat</keyword>
<evidence type="ECO:0000256" key="3">
    <source>
        <dbReference type="ARBA" id="ARBA00023043"/>
    </source>
</evidence>